<dbReference type="PIRSF" id="PIRSF006205">
    <property type="entry name" value="Dxp_reductismrs"/>
    <property type="match status" value="1"/>
</dbReference>
<evidence type="ECO:0000256" key="7">
    <source>
        <dbReference type="ARBA" id="ARBA00023229"/>
    </source>
</evidence>
<feature type="binding site" evidence="9">
    <location>
        <position position="210"/>
    </location>
    <ligand>
        <name>1-deoxy-D-xylulose 5-phosphate</name>
        <dbReference type="ChEBI" id="CHEBI:57792"/>
    </ligand>
</feature>
<feature type="domain" description="1-deoxy-D-xylulose 5-phosphate reductoisomerase N-terminal" evidence="10">
    <location>
        <begin position="5"/>
        <end position="130"/>
    </location>
</feature>
<dbReference type="InterPro" id="IPR013512">
    <property type="entry name" value="DXP_reductoisomerase_N"/>
</dbReference>
<comment type="cofactor">
    <cofactor evidence="9">
        <name>Mg(2+)</name>
        <dbReference type="ChEBI" id="CHEBI:18420"/>
    </cofactor>
    <cofactor evidence="9">
        <name>Mn(2+)</name>
        <dbReference type="ChEBI" id="CHEBI:29035"/>
    </cofactor>
</comment>
<comment type="function">
    <text evidence="9">Catalyzes the NADPH-dependent rearrangement and reduction of 1-deoxy-D-xylulose-5-phosphate (DXP) to 2-C-methyl-D-erythritol 4-phosphate (MEP).</text>
</comment>
<feature type="binding site" evidence="9">
    <location>
        <position position="215"/>
    </location>
    <ligand>
        <name>1-deoxy-D-xylulose 5-phosphate</name>
        <dbReference type="ChEBI" id="CHEBI:57792"/>
    </ligand>
</feature>
<feature type="binding site" evidence="9">
    <location>
        <position position="124"/>
    </location>
    <ligand>
        <name>NADPH</name>
        <dbReference type="ChEBI" id="CHEBI:57783"/>
    </ligand>
</feature>
<keyword evidence="6 9" id="KW-0464">Manganese</keyword>
<dbReference type="GO" id="GO:0030145">
    <property type="term" value="F:manganese ion binding"/>
    <property type="evidence" value="ECO:0007669"/>
    <property type="project" value="TreeGrafter"/>
</dbReference>
<feature type="binding site" evidence="9">
    <location>
        <position position="150"/>
    </location>
    <ligand>
        <name>Mn(2+)</name>
        <dbReference type="ChEBI" id="CHEBI:29035"/>
    </ligand>
</feature>
<keyword evidence="9" id="KW-0460">Magnesium</keyword>
<proteinExistence type="inferred from homology"/>
<keyword evidence="7 9" id="KW-0414">Isoprene biosynthesis</keyword>
<comment type="catalytic activity">
    <reaction evidence="8">
        <text>2-C-methyl-D-erythritol 4-phosphate + NADP(+) = 1-deoxy-D-xylulose 5-phosphate + NADPH + H(+)</text>
        <dbReference type="Rhea" id="RHEA:13717"/>
        <dbReference type="ChEBI" id="CHEBI:15378"/>
        <dbReference type="ChEBI" id="CHEBI:57783"/>
        <dbReference type="ChEBI" id="CHEBI:57792"/>
        <dbReference type="ChEBI" id="CHEBI:58262"/>
        <dbReference type="ChEBI" id="CHEBI:58349"/>
        <dbReference type="EC" id="1.1.1.267"/>
    </reaction>
    <physiologicalReaction direction="right-to-left" evidence="8">
        <dbReference type="Rhea" id="RHEA:13719"/>
    </physiologicalReaction>
</comment>
<feature type="binding site" evidence="9">
    <location>
        <position position="13"/>
    </location>
    <ligand>
        <name>NADPH</name>
        <dbReference type="ChEBI" id="CHEBI:57783"/>
    </ligand>
</feature>
<comment type="similarity">
    <text evidence="2 9">Belongs to the DXR family.</text>
</comment>
<dbReference type="Pfam" id="PF08436">
    <property type="entry name" value="DXP_redisom_C"/>
    <property type="match status" value="1"/>
</dbReference>
<dbReference type="NCBIfam" id="TIGR00243">
    <property type="entry name" value="Dxr"/>
    <property type="match status" value="1"/>
</dbReference>
<accession>A0A917MIA2</accession>
<gene>
    <name evidence="9 13" type="primary">dxr</name>
    <name evidence="13" type="ORF">GCM10007036_26460</name>
</gene>
<evidence type="ECO:0000256" key="4">
    <source>
        <dbReference type="ARBA" id="ARBA00022857"/>
    </source>
</evidence>
<sequence length="388" mass="39831">MATRVSILGATGSVGRSTADILSANRDRFSVEAVVGGRDAAALAEMAIRLGARFAAIADERSLPALRASLSGSGIGSAGGEGAVMEAALRPADIVVAAIVGAAGVRPTHAAVQAGRTVALANKECLVCAGAPFMRDARAAGATLLPMDSEHNAIFQALGRHRPDEIEQMIVTASGGPFRTWPAERIAGATREQALAHPNWSMGAKITIDSASMMNKGLELIEAHHLFGVPPEALGVVVHPQSIVHGLVSFSDGAVVAGLAVPDMRVPIAHCLGFPERLGTSARRLDLASIARLDFEEPDMDRFPALQFAIDALAVGAGAPTVLNAANEVAVAAFLEGRIRFGDMAALCATMLDRFGAATEAGVLESVEAALALDAEVRAATLSVVGTA</sequence>
<evidence type="ECO:0000256" key="2">
    <source>
        <dbReference type="ARBA" id="ARBA00006825"/>
    </source>
</evidence>
<dbReference type="EC" id="1.1.1.267" evidence="9"/>
<evidence type="ECO:0000259" key="12">
    <source>
        <dbReference type="Pfam" id="PF13288"/>
    </source>
</evidence>
<evidence type="ECO:0000313" key="14">
    <source>
        <dbReference type="Proteomes" id="UP000603912"/>
    </source>
</evidence>
<organism evidence="13 14">
    <name type="scientific">Alsobacter metallidurans</name>
    <dbReference type="NCBI Taxonomy" id="340221"/>
    <lineage>
        <taxon>Bacteria</taxon>
        <taxon>Pseudomonadati</taxon>
        <taxon>Pseudomonadota</taxon>
        <taxon>Alphaproteobacteria</taxon>
        <taxon>Hyphomicrobiales</taxon>
        <taxon>Alsobacteraceae</taxon>
        <taxon>Alsobacter</taxon>
    </lineage>
</organism>
<feature type="binding site" evidence="9">
    <location>
        <position position="11"/>
    </location>
    <ligand>
        <name>NADPH</name>
        <dbReference type="ChEBI" id="CHEBI:57783"/>
    </ligand>
</feature>
<evidence type="ECO:0000256" key="1">
    <source>
        <dbReference type="ARBA" id="ARBA00005094"/>
    </source>
</evidence>
<feature type="binding site" evidence="9">
    <location>
        <position position="150"/>
    </location>
    <ligand>
        <name>1-deoxy-D-xylulose 5-phosphate</name>
        <dbReference type="ChEBI" id="CHEBI:57792"/>
    </ligand>
</feature>
<feature type="binding site" evidence="9">
    <location>
        <position position="14"/>
    </location>
    <ligand>
        <name>NADPH</name>
        <dbReference type="ChEBI" id="CHEBI:57783"/>
    </ligand>
</feature>
<feature type="binding site" evidence="9">
    <location>
        <position position="122"/>
    </location>
    <ligand>
        <name>NADPH</name>
        <dbReference type="ChEBI" id="CHEBI:57783"/>
    </ligand>
</feature>
<comment type="caution">
    <text evidence="9">Lacks conserved residue(s) required for the propagation of feature annotation.</text>
</comment>
<feature type="binding site" evidence="9">
    <location>
        <position position="203"/>
    </location>
    <ligand>
        <name>NADPH</name>
        <dbReference type="ChEBI" id="CHEBI:57783"/>
    </ligand>
</feature>
<feature type="binding site" evidence="9">
    <location>
        <position position="197"/>
    </location>
    <ligand>
        <name>1-deoxy-D-xylulose 5-phosphate</name>
        <dbReference type="ChEBI" id="CHEBI:57792"/>
    </ligand>
</feature>
<dbReference type="PANTHER" id="PTHR30525">
    <property type="entry name" value="1-DEOXY-D-XYLULOSE 5-PHOSPHATE REDUCTOISOMERASE"/>
    <property type="match status" value="1"/>
</dbReference>
<comment type="pathway">
    <text evidence="1 9">Isoprenoid biosynthesis; isopentenyl diphosphate biosynthesis via DXP pathway; isopentenyl diphosphate from 1-deoxy-D-xylulose 5-phosphate: step 1/6.</text>
</comment>
<dbReference type="Pfam" id="PF02670">
    <property type="entry name" value="DXP_reductoisom"/>
    <property type="match status" value="1"/>
</dbReference>
<evidence type="ECO:0000256" key="8">
    <source>
        <dbReference type="ARBA" id="ARBA00048543"/>
    </source>
</evidence>
<evidence type="ECO:0000256" key="3">
    <source>
        <dbReference type="ARBA" id="ARBA00022723"/>
    </source>
</evidence>
<dbReference type="Gene3D" id="1.10.1740.10">
    <property type="match status" value="1"/>
</dbReference>
<comment type="caution">
    <text evidence="13">The sequence shown here is derived from an EMBL/GenBank/DDBJ whole genome shotgun (WGS) entry which is preliminary data.</text>
</comment>
<dbReference type="PANTHER" id="PTHR30525:SF0">
    <property type="entry name" value="1-DEOXY-D-XYLULOSE 5-PHOSPHATE REDUCTOISOMERASE, CHLOROPLASTIC"/>
    <property type="match status" value="1"/>
</dbReference>
<dbReference type="EMBL" id="BMES01000002">
    <property type="protein sequence ID" value="GGH21857.1"/>
    <property type="molecule type" value="Genomic_DNA"/>
</dbReference>
<dbReference type="SUPFAM" id="SSF51735">
    <property type="entry name" value="NAD(P)-binding Rossmann-fold domains"/>
    <property type="match status" value="1"/>
</dbReference>
<keyword evidence="4 9" id="KW-0521">NADP</keyword>
<feature type="binding site" evidence="9">
    <location>
        <position position="37"/>
    </location>
    <ligand>
        <name>NADPH</name>
        <dbReference type="ChEBI" id="CHEBI:57783"/>
    </ligand>
</feature>
<evidence type="ECO:0000259" key="11">
    <source>
        <dbReference type="Pfam" id="PF08436"/>
    </source>
</evidence>
<feature type="domain" description="1-deoxy-D-xylulose 5-phosphate reductoisomerase C-terminal" evidence="11">
    <location>
        <begin position="144"/>
        <end position="227"/>
    </location>
</feature>
<dbReference type="SUPFAM" id="SSF55347">
    <property type="entry name" value="Glyceraldehyde-3-phosphate dehydrogenase-like, C-terminal domain"/>
    <property type="match status" value="1"/>
</dbReference>
<dbReference type="GO" id="GO:0030604">
    <property type="term" value="F:1-deoxy-D-xylulose-5-phosphate reductoisomerase activity"/>
    <property type="evidence" value="ECO:0007669"/>
    <property type="project" value="UniProtKB-UniRule"/>
</dbReference>
<dbReference type="Gene3D" id="3.40.50.720">
    <property type="entry name" value="NAD(P)-binding Rossmann-like Domain"/>
    <property type="match status" value="1"/>
</dbReference>
<reference evidence="13" key="1">
    <citation type="journal article" date="2014" name="Int. J. Syst. Evol. Microbiol.">
        <title>Complete genome sequence of Corynebacterium casei LMG S-19264T (=DSM 44701T), isolated from a smear-ripened cheese.</title>
        <authorList>
            <consortium name="US DOE Joint Genome Institute (JGI-PGF)"/>
            <person name="Walter F."/>
            <person name="Albersmeier A."/>
            <person name="Kalinowski J."/>
            <person name="Ruckert C."/>
        </authorList>
    </citation>
    <scope>NUCLEOTIDE SEQUENCE</scope>
    <source>
        <strain evidence="13">CGMCC 1.12214</strain>
    </source>
</reference>
<feature type="binding site" evidence="9">
    <location>
        <position position="12"/>
    </location>
    <ligand>
        <name>NADPH</name>
        <dbReference type="ChEBI" id="CHEBI:57783"/>
    </ligand>
</feature>
<dbReference type="InterPro" id="IPR013644">
    <property type="entry name" value="DXP_reductoisomerase_C"/>
</dbReference>
<feature type="binding site" evidence="9">
    <location>
        <position position="216"/>
    </location>
    <ligand>
        <name>1-deoxy-D-xylulose 5-phosphate</name>
        <dbReference type="ChEBI" id="CHEBI:57792"/>
    </ligand>
</feature>
<dbReference type="InterPro" id="IPR026877">
    <property type="entry name" value="DXPR_C"/>
</dbReference>
<dbReference type="FunFam" id="3.40.50.720:FF:000045">
    <property type="entry name" value="1-deoxy-D-xylulose 5-phosphate reductoisomerase"/>
    <property type="match status" value="1"/>
</dbReference>
<evidence type="ECO:0000256" key="9">
    <source>
        <dbReference type="HAMAP-Rule" id="MF_00183"/>
    </source>
</evidence>
<feature type="binding site" evidence="9">
    <location>
        <position position="219"/>
    </location>
    <ligand>
        <name>Mn(2+)</name>
        <dbReference type="ChEBI" id="CHEBI:29035"/>
    </ligand>
</feature>
<keyword evidence="3 9" id="KW-0479">Metal-binding</keyword>
<keyword evidence="5 9" id="KW-0560">Oxidoreductase</keyword>
<evidence type="ECO:0000256" key="6">
    <source>
        <dbReference type="ARBA" id="ARBA00023211"/>
    </source>
</evidence>
<keyword evidence="14" id="KW-1185">Reference proteome</keyword>
<dbReference type="GO" id="GO:0070402">
    <property type="term" value="F:NADPH binding"/>
    <property type="evidence" value="ECO:0007669"/>
    <property type="project" value="InterPro"/>
</dbReference>
<feature type="binding site" evidence="9">
    <location>
        <position position="174"/>
    </location>
    <ligand>
        <name>1-deoxy-D-xylulose 5-phosphate</name>
        <dbReference type="ChEBI" id="CHEBI:57792"/>
    </ligand>
</feature>
<evidence type="ECO:0000313" key="13">
    <source>
        <dbReference type="EMBL" id="GGH21857.1"/>
    </source>
</evidence>
<name>A0A917MIA2_9HYPH</name>
<dbReference type="GO" id="GO:0051484">
    <property type="term" value="P:isopentenyl diphosphate biosynthetic process, methylerythritol 4-phosphate pathway involved in terpenoid biosynthetic process"/>
    <property type="evidence" value="ECO:0007669"/>
    <property type="project" value="TreeGrafter"/>
</dbReference>
<dbReference type="InterPro" id="IPR036169">
    <property type="entry name" value="DXPR_C_sf"/>
</dbReference>
<dbReference type="RefSeq" id="WP_188518224.1">
    <property type="nucleotide sequence ID" value="NZ_BMES01000002.1"/>
</dbReference>
<reference evidence="13" key="2">
    <citation type="submission" date="2020-09" db="EMBL/GenBank/DDBJ databases">
        <authorList>
            <person name="Sun Q."/>
            <person name="Zhou Y."/>
        </authorList>
    </citation>
    <scope>NUCLEOTIDE SEQUENCE</scope>
    <source>
        <strain evidence="13">CGMCC 1.12214</strain>
    </source>
</reference>
<dbReference type="SUPFAM" id="SSF69055">
    <property type="entry name" value="1-deoxy-D-xylulose-5-phosphate reductoisomerase, C-terminal domain"/>
    <property type="match status" value="1"/>
</dbReference>
<dbReference type="Proteomes" id="UP000603912">
    <property type="component" value="Unassembled WGS sequence"/>
</dbReference>
<dbReference type="InterPro" id="IPR036291">
    <property type="entry name" value="NAD(P)-bd_dom_sf"/>
</dbReference>
<feature type="binding site" evidence="9">
    <location>
        <position position="38"/>
    </location>
    <ligand>
        <name>NADPH</name>
        <dbReference type="ChEBI" id="CHEBI:57783"/>
    </ligand>
</feature>
<feature type="binding site" evidence="9">
    <location>
        <position position="123"/>
    </location>
    <ligand>
        <name>1-deoxy-D-xylulose 5-phosphate</name>
        <dbReference type="ChEBI" id="CHEBI:57792"/>
    </ligand>
</feature>
<dbReference type="HAMAP" id="MF_00183">
    <property type="entry name" value="DXP_reductoisom"/>
    <property type="match status" value="1"/>
</dbReference>
<feature type="domain" description="DXP reductoisomerase C-terminal" evidence="12">
    <location>
        <begin position="259"/>
        <end position="379"/>
    </location>
</feature>
<dbReference type="Pfam" id="PF13288">
    <property type="entry name" value="DXPR_C"/>
    <property type="match status" value="1"/>
</dbReference>
<dbReference type="InterPro" id="IPR003821">
    <property type="entry name" value="DXP_reductoisomerase"/>
</dbReference>
<dbReference type="AlphaFoldDB" id="A0A917MIA2"/>
<feature type="binding site" evidence="9">
    <location>
        <position position="148"/>
    </location>
    <ligand>
        <name>Mn(2+)</name>
        <dbReference type="ChEBI" id="CHEBI:29035"/>
    </ligand>
</feature>
<evidence type="ECO:0000259" key="10">
    <source>
        <dbReference type="Pfam" id="PF02670"/>
    </source>
</evidence>
<feature type="binding site" evidence="9">
    <location>
        <position position="149"/>
    </location>
    <ligand>
        <name>1-deoxy-D-xylulose 5-phosphate</name>
        <dbReference type="ChEBI" id="CHEBI:57792"/>
    </ligand>
</feature>
<feature type="binding site" evidence="9">
    <location>
        <position position="219"/>
    </location>
    <ligand>
        <name>1-deoxy-D-xylulose 5-phosphate</name>
        <dbReference type="ChEBI" id="CHEBI:57792"/>
    </ligand>
</feature>
<evidence type="ECO:0000256" key="5">
    <source>
        <dbReference type="ARBA" id="ARBA00023002"/>
    </source>
</evidence>
<protein>
    <recommendedName>
        <fullName evidence="9">1-deoxy-D-xylulose 5-phosphate reductoisomerase</fullName>
        <shortName evidence="9">DXP reductoisomerase</shortName>
        <ecNumber evidence="9">1.1.1.267</ecNumber>
    </recommendedName>
    <alternativeName>
        <fullName evidence="9">1-deoxyxylulose-5-phosphate reductoisomerase</fullName>
    </alternativeName>
    <alternativeName>
        <fullName evidence="9">2-C-methyl-D-erythritol 4-phosphate synthase</fullName>
    </alternativeName>
</protein>